<dbReference type="Proteomes" id="UP000262832">
    <property type="component" value="Chromosome I"/>
</dbReference>
<dbReference type="PANTHER" id="PTHR34353:SF2">
    <property type="entry name" value="CRISPR-ASSOCIATED ENDONUCLEASE CAS1 1"/>
    <property type="match status" value="1"/>
</dbReference>
<dbReference type="InterPro" id="IPR000477">
    <property type="entry name" value="RT_dom"/>
</dbReference>
<dbReference type="InterPro" id="IPR002729">
    <property type="entry name" value="CRISPR-assoc_Cas1"/>
</dbReference>
<name>A0ABM6YTE7_9VIBR</name>
<feature type="domain" description="Reverse transcriptase" evidence="11">
    <location>
        <begin position="1"/>
        <end position="128"/>
    </location>
</feature>
<evidence type="ECO:0000256" key="2">
    <source>
        <dbReference type="ARBA" id="ARBA00022723"/>
    </source>
</evidence>
<evidence type="ECO:0000256" key="10">
    <source>
        <dbReference type="HAMAP-Rule" id="MF_01470"/>
    </source>
</evidence>
<evidence type="ECO:0000313" key="13">
    <source>
        <dbReference type="Proteomes" id="UP000262832"/>
    </source>
</evidence>
<gene>
    <name evidence="10 12" type="primary">cas1</name>
    <name evidence="12" type="ORF">D1115_06420</name>
</gene>
<dbReference type="Gene3D" id="1.20.120.920">
    <property type="entry name" value="CRISPR-associated endonuclease Cas1, C-terminal domain"/>
    <property type="match status" value="1"/>
</dbReference>
<evidence type="ECO:0000256" key="7">
    <source>
        <dbReference type="ARBA" id="ARBA00023125"/>
    </source>
</evidence>
<evidence type="ECO:0000256" key="9">
    <source>
        <dbReference type="ARBA" id="ARBA00038592"/>
    </source>
</evidence>
<evidence type="ECO:0000256" key="3">
    <source>
        <dbReference type="ARBA" id="ARBA00022759"/>
    </source>
</evidence>
<keyword evidence="6 10" id="KW-0051">Antiviral defense</keyword>
<evidence type="ECO:0000313" key="12">
    <source>
        <dbReference type="EMBL" id="AXY00913.1"/>
    </source>
</evidence>
<evidence type="ECO:0000256" key="4">
    <source>
        <dbReference type="ARBA" id="ARBA00022801"/>
    </source>
</evidence>
<dbReference type="InterPro" id="IPR043502">
    <property type="entry name" value="DNA/RNA_pol_sf"/>
</dbReference>
<keyword evidence="5 10" id="KW-0460">Magnesium</keyword>
<keyword evidence="13" id="KW-1185">Reference proteome</keyword>
<feature type="binding site" evidence="10">
    <location>
        <position position="367"/>
    </location>
    <ligand>
        <name>Mn(2+)</name>
        <dbReference type="ChEBI" id="CHEBI:29035"/>
    </ligand>
</feature>
<organism evidence="12 13">
    <name type="scientific">Vibrio alfacsensis</name>
    <dbReference type="NCBI Taxonomy" id="1074311"/>
    <lineage>
        <taxon>Bacteria</taxon>
        <taxon>Pseudomonadati</taxon>
        <taxon>Pseudomonadota</taxon>
        <taxon>Gammaproteobacteria</taxon>
        <taxon>Vibrionales</taxon>
        <taxon>Vibrionaceae</taxon>
        <taxon>Vibrio</taxon>
    </lineage>
</organism>
<reference evidence="12 13" key="1">
    <citation type="submission" date="2018-08" db="EMBL/GenBank/DDBJ databases">
        <title>Genomic taxonomy of the Vibrionaceae family.</title>
        <authorList>
            <person name="Gomez-Gil B."/>
            <person name="Tanaka M."/>
            <person name="Sawabe T."/>
            <person name="Enciso-Ibarra K."/>
        </authorList>
    </citation>
    <scope>NUCLEOTIDE SEQUENCE [LARGE SCALE GENOMIC DNA]</scope>
    <source>
        <strain evidence="12 13">CAIM 1831</strain>
    </source>
</reference>
<keyword evidence="7 10" id="KW-0238">DNA-binding</keyword>
<accession>A0ABM6YTE7</accession>
<sequence>MQQKVSTALANSPYVNLVNQAITAQQQNLDNELSFGSSVGVGIPQGSPLSPLLANLFLNELDIAMLDSGYEIVRYADDFVVHCKTEQVARLALEEVNLILERSHLELNQEKTKVTNFDLGFHFLGVHFIDQLTLPESLHTDRCWHNLKPNVTSPPDIDNEIDLTITLPKNYWLDSVPNHLVHLNDCIEDELEPQQQTLDKTSASISQIAKLRTLYVQKQGAVMSMRNGQIRVSHKGQELQCFPAATIDTIWLFGNVHPTIAVIKHCLTHAIPIILLSQAGQRCGAFGFETQNNPELLQAQVFEQSDSARCLKHVRFFISQKLNNQLQLLKRWNKQGLPLDPTCINGLINARNSVAECNHIDQLRGYEGIGARFYFQQWKTWSQHTWHFSGRNRRPPKDPINVLLSFGYQLLFNNIQVILEVRGISPLFGYLHKQANGFPSLVLDLMEPWRPLVVDEVVLKLILRQTLKASDFVQTDQGCILLERGKKIFVQAFEQRMQQRFTHPDLKIKTDLRRFIDLQVLELRQLLLTKDGSLTPLRLR</sequence>
<dbReference type="HAMAP" id="MF_01470">
    <property type="entry name" value="Cas1"/>
    <property type="match status" value="1"/>
</dbReference>
<evidence type="ECO:0000256" key="6">
    <source>
        <dbReference type="ARBA" id="ARBA00023118"/>
    </source>
</evidence>
<dbReference type="EMBL" id="CP032093">
    <property type="protein sequence ID" value="AXY00913.1"/>
    <property type="molecule type" value="Genomic_DNA"/>
</dbReference>
<keyword evidence="1 10" id="KW-0540">Nuclease</keyword>
<dbReference type="InterPro" id="IPR042206">
    <property type="entry name" value="CRISPR-assoc_Cas1_C"/>
</dbReference>
<dbReference type="InterPro" id="IPR042211">
    <property type="entry name" value="CRISPR-assoc_Cas1_N"/>
</dbReference>
<keyword evidence="3 10" id="KW-0255">Endonuclease</keyword>
<feature type="binding site" evidence="10">
    <location>
        <position position="447"/>
    </location>
    <ligand>
        <name>Mn(2+)</name>
        <dbReference type="ChEBI" id="CHEBI:29035"/>
    </ligand>
</feature>
<protein>
    <recommendedName>
        <fullName evidence="10">CRISPR-associated endonuclease Cas1</fullName>
        <ecNumber evidence="10">3.1.-.-</ecNumber>
    </recommendedName>
</protein>
<keyword evidence="2 10" id="KW-0479">Metal-binding</keyword>
<dbReference type="CDD" id="cd01651">
    <property type="entry name" value="RT_G2_intron"/>
    <property type="match status" value="1"/>
</dbReference>
<dbReference type="Pfam" id="PF00078">
    <property type="entry name" value="RVT_1"/>
    <property type="match status" value="1"/>
</dbReference>
<evidence type="ECO:0000256" key="5">
    <source>
        <dbReference type="ARBA" id="ARBA00022842"/>
    </source>
</evidence>
<keyword evidence="8 10" id="KW-0464">Manganese</keyword>
<dbReference type="PANTHER" id="PTHR34353">
    <property type="entry name" value="CRISPR-ASSOCIATED ENDONUCLEASE CAS1 1"/>
    <property type="match status" value="1"/>
</dbReference>
<comment type="similarity">
    <text evidence="10">Belongs to the CRISPR-associated endonuclease Cas1 family.</text>
</comment>
<dbReference type="Gene3D" id="3.100.10.20">
    <property type="entry name" value="CRISPR-associated endonuclease Cas1, N-terminal domain"/>
    <property type="match status" value="1"/>
</dbReference>
<dbReference type="EC" id="3.1.-.-" evidence="10"/>
<keyword evidence="4 10" id="KW-0378">Hydrolase</keyword>
<comment type="cofactor">
    <cofactor evidence="10">
        <name>Mg(2+)</name>
        <dbReference type="ChEBI" id="CHEBI:18420"/>
    </cofactor>
    <cofactor evidence="10">
        <name>Mn(2+)</name>
        <dbReference type="ChEBI" id="CHEBI:29035"/>
    </cofactor>
</comment>
<dbReference type="PROSITE" id="PS50878">
    <property type="entry name" value="RT_POL"/>
    <property type="match status" value="1"/>
</dbReference>
<comment type="subunit">
    <text evidence="9 10">Homodimer, forms a heterotetramer with a Cas2 homodimer.</text>
</comment>
<dbReference type="CDD" id="cd09634">
    <property type="entry name" value="Cas1_I-II-III"/>
    <property type="match status" value="1"/>
</dbReference>
<dbReference type="SUPFAM" id="SSF56672">
    <property type="entry name" value="DNA/RNA polymerases"/>
    <property type="match status" value="1"/>
</dbReference>
<dbReference type="GO" id="GO:0004519">
    <property type="term" value="F:endonuclease activity"/>
    <property type="evidence" value="ECO:0007669"/>
    <property type="project" value="UniProtKB-KW"/>
</dbReference>
<feature type="binding site" evidence="10">
    <location>
        <position position="432"/>
    </location>
    <ligand>
        <name>Mn(2+)</name>
        <dbReference type="ChEBI" id="CHEBI:29035"/>
    </ligand>
</feature>
<evidence type="ECO:0000256" key="8">
    <source>
        <dbReference type="ARBA" id="ARBA00023211"/>
    </source>
</evidence>
<comment type="function">
    <text evidence="10">CRISPR (clustered regularly interspaced short palindromic repeat), is an adaptive immune system that provides protection against mobile genetic elements (viruses, transposable elements and conjugative plasmids). CRISPR clusters contain spacers, sequences complementary to antecedent mobile elements, and target invading nucleic acids. CRISPR clusters are transcribed and processed into CRISPR RNA (crRNA). Acts as a dsDNA endonuclease. Involved in the integration of spacer DNA into the CRISPR cassette.</text>
</comment>
<proteinExistence type="inferred from homology"/>
<dbReference type="InterPro" id="IPR050646">
    <property type="entry name" value="Cas1"/>
</dbReference>
<evidence type="ECO:0000259" key="11">
    <source>
        <dbReference type="PROSITE" id="PS50878"/>
    </source>
</evidence>
<dbReference type="NCBIfam" id="TIGR00287">
    <property type="entry name" value="cas1"/>
    <property type="match status" value="1"/>
</dbReference>
<dbReference type="Pfam" id="PF01867">
    <property type="entry name" value="Cas_Cas1"/>
    <property type="match status" value="1"/>
</dbReference>
<evidence type="ECO:0000256" key="1">
    <source>
        <dbReference type="ARBA" id="ARBA00022722"/>
    </source>
</evidence>